<evidence type="ECO:0000256" key="1">
    <source>
        <dbReference type="SAM" id="MobiDB-lite"/>
    </source>
</evidence>
<dbReference type="RefSeq" id="XP_073562377.1">
    <property type="nucleotide sequence ID" value="XM_073699616.1"/>
</dbReference>
<name>A0ABY2HEV3_9HYPO</name>
<sequence>MPSLKDDASRGVDSTRQERRAKSRADGRQPSRMREQQDFAYLQLAELRVLREEEDVEEVEEEEEE</sequence>
<evidence type="ECO:0000313" key="2">
    <source>
        <dbReference type="EMBL" id="TFB06176.1"/>
    </source>
</evidence>
<comment type="caution">
    <text evidence="2">The sequence shown here is derived from an EMBL/GenBank/DDBJ whole genome shotgun (WGS) entry which is preliminary data.</text>
</comment>
<protein>
    <submittedName>
        <fullName evidence="2">Uncharacterized protein</fullName>
    </submittedName>
</protein>
<dbReference type="GeneID" id="300574066"/>
<feature type="region of interest" description="Disordered" evidence="1">
    <location>
        <begin position="1"/>
        <end position="37"/>
    </location>
</feature>
<gene>
    <name evidence="2" type="ORF">CCMA1212_002227</name>
</gene>
<keyword evidence="3" id="KW-1185">Reference proteome</keyword>
<accession>A0ABY2HEV3</accession>
<proteinExistence type="predicted"/>
<dbReference type="Proteomes" id="UP001642720">
    <property type="component" value="Unassembled WGS sequence"/>
</dbReference>
<evidence type="ECO:0000313" key="3">
    <source>
        <dbReference type="Proteomes" id="UP001642720"/>
    </source>
</evidence>
<dbReference type="EMBL" id="PPTA01000002">
    <property type="protein sequence ID" value="TFB06176.1"/>
    <property type="molecule type" value="Genomic_DNA"/>
</dbReference>
<organism evidence="2 3">
    <name type="scientific">Trichoderma ghanense</name>
    <dbReference type="NCBI Taxonomy" id="65468"/>
    <lineage>
        <taxon>Eukaryota</taxon>
        <taxon>Fungi</taxon>
        <taxon>Dikarya</taxon>
        <taxon>Ascomycota</taxon>
        <taxon>Pezizomycotina</taxon>
        <taxon>Sordariomycetes</taxon>
        <taxon>Hypocreomycetidae</taxon>
        <taxon>Hypocreales</taxon>
        <taxon>Hypocreaceae</taxon>
        <taxon>Trichoderma</taxon>
    </lineage>
</organism>
<reference evidence="2 3" key="1">
    <citation type="submission" date="2018-01" db="EMBL/GenBank/DDBJ databases">
        <title>Genome characterization of the sugarcane-associated fungus Trichoderma ghanense CCMA-1212 and their application in lignocelulose bioconversion.</title>
        <authorList>
            <person name="Steindorff A.S."/>
            <person name="Mendes T.D."/>
            <person name="Vilela E.S.D."/>
            <person name="Rodrigues D.S."/>
            <person name="Formighieri E.F."/>
            <person name="Melo I.S."/>
            <person name="Favaro L.C.L."/>
        </authorList>
    </citation>
    <scope>NUCLEOTIDE SEQUENCE [LARGE SCALE GENOMIC DNA]</scope>
    <source>
        <strain evidence="2 3">CCMA-1212</strain>
    </source>
</reference>